<evidence type="ECO:0000259" key="1">
    <source>
        <dbReference type="Pfam" id="PF08241"/>
    </source>
</evidence>
<keyword evidence="2" id="KW-0808">Transferase</keyword>
<feature type="domain" description="Methyltransferase type 11" evidence="1">
    <location>
        <begin position="39"/>
        <end position="133"/>
    </location>
</feature>
<sequence>MPMNRFHQWCCRSASWARKVERDLLPWALDGVDLGPDVLEIGPGYGATTRVLRRRVPGLTALEIDPVLAGRLRGLAGSSARIVDGDGTAMPFEEAGFSGAVCFTMLHHVPSPREQDRLFAEACRVLRPGGVFAGSDGLDGRVFRLIHLFDTCVIVDPDTLPGRLEAAGFTDVAIGLGTGSFRFSARKP</sequence>
<dbReference type="Gene3D" id="3.40.50.150">
    <property type="entry name" value="Vaccinia Virus protein VP39"/>
    <property type="match status" value="1"/>
</dbReference>
<dbReference type="InterPro" id="IPR029063">
    <property type="entry name" value="SAM-dependent_MTases_sf"/>
</dbReference>
<name>A0A7K1LD78_9ACTN</name>
<proteinExistence type="predicted"/>
<dbReference type="GO" id="GO:0008757">
    <property type="term" value="F:S-adenosylmethionine-dependent methyltransferase activity"/>
    <property type="evidence" value="ECO:0007669"/>
    <property type="project" value="InterPro"/>
</dbReference>
<dbReference type="Proteomes" id="UP000432015">
    <property type="component" value="Unassembled WGS sequence"/>
</dbReference>
<dbReference type="Pfam" id="PF08241">
    <property type="entry name" value="Methyltransf_11"/>
    <property type="match status" value="1"/>
</dbReference>
<dbReference type="SUPFAM" id="SSF53335">
    <property type="entry name" value="S-adenosyl-L-methionine-dependent methyltransferases"/>
    <property type="match status" value="1"/>
</dbReference>
<accession>A0A7K1LD78</accession>
<protein>
    <submittedName>
        <fullName evidence="2">Methyltransferase domain-containing protein</fullName>
    </submittedName>
</protein>
<gene>
    <name evidence="2" type="ORF">GNZ18_38205</name>
</gene>
<dbReference type="CDD" id="cd02440">
    <property type="entry name" value="AdoMet_MTases"/>
    <property type="match status" value="1"/>
</dbReference>
<dbReference type="InterPro" id="IPR013216">
    <property type="entry name" value="Methyltransf_11"/>
</dbReference>
<reference evidence="2 3" key="1">
    <citation type="submission" date="2019-11" db="EMBL/GenBank/DDBJ databases">
        <authorList>
            <person name="Cao P."/>
        </authorList>
    </citation>
    <scope>NUCLEOTIDE SEQUENCE [LARGE SCALE GENOMIC DNA]</scope>
    <source>
        <strain evidence="2 3">NEAU-AAG5</strain>
    </source>
</reference>
<keyword evidence="3" id="KW-1185">Reference proteome</keyword>
<keyword evidence="2" id="KW-0489">Methyltransferase</keyword>
<dbReference type="RefSeq" id="WP_156221999.1">
    <property type="nucleotide sequence ID" value="NZ_WOFH01000020.1"/>
</dbReference>
<evidence type="ECO:0000313" key="2">
    <source>
        <dbReference type="EMBL" id="MUN42382.1"/>
    </source>
</evidence>
<dbReference type="GO" id="GO:0032259">
    <property type="term" value="P:methylation"/>
    <property type="evidence" value="ECO:0007669"/>
    <property type="project" value="UniProtKB-KW"/>
</dbReference>
<dbReference type="EMBL" id="WOFH01000020">
    <property type="protein sequence ID" value="MUN42382.1"/>
    <property type="molecule type" value="Genomic_DNA"/>
</dbReference>
<dbReference type="AlphaFoldDB" id="A0A7K1LD78"/>
<organism evidence="2 3">
    <name type="scientific">Actinomadura litoris</name>
    <dbReference type="NCBI Taxonomy" id="2678616"/>
    <lineage>
        <taxon>Bacteria</taxon>
        <taxon>Bacillati</taxon>
        <taxon>Actinomycetota</taxon>
        <taxon>Actinomycetes</taxon>
        <taxon>Streptosporangiales</taxon>
        <taxon>Thermomonosporaceae</taxon>
        <taxon>Actinomadura</taxon>
    </lineage>
</organism>
<dbReference type="PANTHER" id="PTHR43591">
    <property type="entry name" value="METHYLTRANSFERASE"/>
    <property type="match status" value="1"/>
</dbReference>
<comment type="caution">
    <text evidence="2">The sequence shown here is derived from an EMBL/GenBank/DDBJ whole genome shotgun (WGS) entry which is preliminary data.</text>
</comment>
<evidence type="ECO:0000313" key="3">
    <source>
        <dbReference type="Proteomes" id="UP000432015"/>
    </source>
</evidence>